<name>A0A0C9T2Y3_SPHS4</name>
<keyword evidence="3" id="KW-1185">Reference proteome</keyword>
<protein>
    <submittedName>
        <fullName evidence="2">Uncharacterized protein</fullName>
    </submittedName>
</protein>
<dbReference type="EMBL" id="KN837769">
    <property type="protein sequence ID" value="KIJ23183.1"/>
    <property type="molecule type" value="Genomic_DNA"/>
</dbReference>
<dbReference type="AlphaFoldDB" id="A0A0C9T2Y3"/>
<proteinExistence type="predicted"/>
<evidence type="ECO:0000256" key="1">
    <source>
        <dbReference type="SAM" id="MobiDB-lite"/>
    </source>
</evidence>
<evidence type="ECO:0000313" key="3">
    <source>
        <dbReference type="Proteomes" id="UP000054279"/>
    </source>
</evidence>
<accession>A0A0C9T2Y3</accession>
<evidence type="ECO:0000313" key="2">
    <source>
        <dbReference type="EMBL" id="KIJ23183.1"/>
    </source>
</evidence>
<dbReference type="HOGENOM" id="CLU_2147473_0_0_1"/>
<gene>
    <name evidence="2" type="ORF">M422DRAFT_276295</name>
</gene>
<sequence>MRKTQGKLGKPLLLNDRQSESSTRLDSFPIMSTMDVAASRRLMAIAWTRTTPGRGRIRRPITNLDVPAFLCALGAHTQKASFNSFFPLHWLIETDLLIYLFIGIGFDPQAWP</sequence>
<feature type="region of interest" description="Disordered" evidence="1">
    <location>
        <begin position="1"/>
        <end position="21"/>
    </location>
</feature>
<reference evidence="2 3" key="1">
    <citation type="submission" date="2014-06" db="EMBL/GenBank/DDBJ databases">
        <title>Evolutionary Origins and Diversification of the Mycorrhizal Mutualists.</title>
        <authorList>
            <consortium name="DOE Joint Genome Institute"/>
            <consortium name="Mycorrhizal Genomics Consortium"/>
            <person name="Kohler A."/>
            <person name="Kuo A."/>
            <person name="Nagy L.G."/>
            <person name="Floudas D."/>
            <person name="Copeland A."/>
            <person name="Barry K.W."/>
            <person name="Cichocki N."/>
            <person name="Veneault-Fourrey C."/>
            <person name="LaButti K."/>
            <person name="Lindquist E.A."/>
            <person name="Lipzen A."/>
            <person name="Lundell T."/>
            <person name="Morin E."/>
            <person name="Murat C."/>
            <person name="Riley R."/>
            <person name="Ohm R."/>
            <person name="Sun H."/>
            <person name="Tunlid A."/>
            <person name="Henrissat B."/>
            <person name="Grigoriev I.V."/>
            <person name="Hibbett D.S."/>
            <person name="Martin F."/>
        </authorList>
    </citation>
    <scope>NUCLEOTIDE SEQUENCE [LARGE SCALE GENOMIC DNA]</scope>
    <source>
        <strain evidence="2 3">SS14</strain>
    </source>
</reference>
<dbReference type="Proteomes" id="UP000054279">
    <property type="component" value="Unassembled WGS sequence"/>
</dbReference>
<organism evidence="2 3">
    <name type="scientific">Sphaerobolus stellatus (strain SS14)</name>
    <dbReference type="NCBI Taxonomy" id="990650"/>
    <lineage>
        <taxon>Eukaryota</taxon>
        <taxon>Fungi</taxon>
        <taxon>Dikarya</taxon>
        <taxon>Basidiomycota</taxon>
        <taxon>Agaricomycotina</taxon>
        <taxon>Agaricomycetes</taxon>
        <taxon>Phallomycetidae</taxon>
        <taxon>Geastrales</taxon>
        <taxon>Sphaerobolaceae</taxon>
        <taxon>Sphaerobolus</taxon>
    </lineage>
</organism>